<keyword evidence="1" id="KW-0732">Signal</keyword>
<comment type="caution">
    <text evidence="2">The sequence shown here is derived from an EMBL/GenBank/DDBJ whole genome shotgun (WGS) entry which is preliminary data.</text>
</comment>
<organism evidence="2 3">
    <name type="scientific">Pseudoduganella lurida</name>
    <dbReference type="NCBI Taxonomy" id="1036180"/>
    <lineage>
        <taxon>Bacteria</taxon>
        <taxon>Pseudomonadati</taxon>
        <taxon>Pseudomonadota</taxon>
        <taxon>Betaproteobacteria</taxon>
        <taxon>Burkholderiales</taxon>
        <taxon>Oxalobacteraceae</taxon>
        <taxon>Telluria group</taxon>
        <taxon>Pseudoduganella</taxon>
    </lineage>
</organism>
<dbReference type="OrthoDB" id="8778832at2"/>
<reference evidence="2 3" key="1">
    <citation type="journal article" date="2015" name="Stand. Genomic Sci.">
        <title>Genomic Encyclopedia of Bacterial and Archaeal Type Strains, Phase III: the genomes of soil and plant-associated and newly described type strains.</title>
        <authorList>
            <person name="Whitman W.B."/>
            <person name="Woyke T."/>
            <person name="Klenk H.P."/>
            <person name="Zhou Y."/>
            <person name="Lilburn T.G."/>
            <person name="Beck B.J."/>
            <person name="De Vos P."/>
            <person name="Vandamme P."/>
            <person name="Eisen J.A."/>
            <person name="Garrity G."/>
            <person name="Hugenholtz P."/>
            <person name="Kyrpides N.C."/>
        </authorList>
    </citation>
    <scope>NUCLEOTIDE SEQUENCE [LARGE SCALE GENOMIC DNA]</scope>
    <source>
        <strain evidence="2 3">CGMCC 1.10822</strain>
    </source>
</reference>
<dbReference type="EMBL" id="VLLB01000001">
    <property type="protein sequence ID" value="TWI70022.1"/>
    <property type="molecule type" value="Genomic_DNA"/>
</dbReference>
<protein>
    <submittedName>
        <fullName evidence="2">Uncharacterized protein</fullName>
    </submittedName>
</protein>
<name>A0A562RLX1_9BURK</name>
<evidence type="ECO:0000256" key="1">
    <source>
        <dbReference type="SAM" id="SignalP"/>
    </source>
</evidence>
<dbReference type="Proteomes" id="UP000318431">
    <property type="component" value="Unassembled WGS sequence"/>
</dbReference>
<dbReference type="AlphaFoldDB" id="A0A562RLX1"/>
<sequence length="181" mass="19623">MDRLICCVALALLAVTEISHAAAFEPVFSIEDGALRPLPPKALAAVRAGAKKTLDADCLSGRFVGAAVDLAGHGRPKDWIAMTETGCGWGASSAHIWVLRWDGSRYRVVLSTGGHDMGVGRRKTNGLLDLKTTHGTAGYYSETQYRFDGRRYRESVSRYVNLADPAGCRKNRDLEVCKPGN</sequence>
<feature type="chain" id="PRO_5022100125" evidence="1">
    <location>
        <begin position="22"/>
        <end position="181"/>
    </location>
</feature>
<keyword evidence="3" id="KW-1185">Reference proteome</keyword>
<accession>A0A562RLX1</accession>
<evidence type="ECO:0000313" key="2">
    <source>
        <dbReference type="EMBL" id="TWI70022.1"/>
    </source>
</evidence>
<dbReference type="RefSeq" id="WP_145647725.1">
    <property type="nucleotide sequence ID" value="NZ_VLLB01000001.1"/>
</dbReference>
<feature type="signal peptide" evidence="1">
    <location>
        <begin position="1"/>
        <end position="21"/>
    </location>
</feature>
<evidence type="ECO:0000313" key="3">
    <source>
        <dbReference type="Proteomes" id="UP000318431"/>
    </source>
</evidence>
<gene>
    <name evidence="2" type="ORF">IP91_01100</name>
</gene>
<proteinExistence type="predicted"/>